<evidence type="ECO:0000256" key="1">
    <source>
        <dbReference type="ARBA" id="ARBA00022553"/>
    </source>
</evidence>
<sequence>MTTDRLLLVEDSDFLGTQLQDALRGYNFAVAVVSTAREAARHVAQNEVDCVVTNYDLPDETGIALARDLPDSLPVLLLTTTELKSIAAEALEAGVTDFVHKDNIVGEMNIVANRVSVVVRAGRE</sequence>
<protein>
    <submittedName>
        <fullName evidence="4">Response regulator receiver domain-containing protein</fullName>
    </submittedName>
</protein>
<dbReference type="Proteomes" id="UP000268233">
    <property type="component" value="Unassembled WGS sequence"/>
</dbReference>
<organism evidence="4 5">
    <name type="scientific">Haloarcula quadrata</name>
    <dbReference type="NCBI Taxonomy" id="182779"/>
    <lineage>
        <taxon>Archaea</taxon>
        <taxon>Methanobacteriati</taxon>
        <taxon>Methanobacteriota</taxon>
        <taxon>Stenosarchaea group</taxon>
        <taxon>Halobacteria</taxon>
        <taxon>Halobacteriales</taxon>
        <taxon>Haloarculaceae</taxon>
        <taxon>Haloarcula</taxon>
    </lineage>
</organism>
<name>A0A495R354_9EURY</name>
<dbReference type="GeneID" id="64821306"/>
<proteinExistence type="predicted"/>
<evidence type="ECO:0000256" key="2">
    <source>
        <dbReference type="PROSITE-ProRule" id="PRU00169"/>
    </source>
</evidence>
<evidence type="ECO:0000259" key="3">
    <source>
        <dbReference type="PROSITE" id="PS50110"/>
    </source>
</evidence>
<comment type="caution">
    <text evidence="2">Lacks conserved residue(s) required for the propagation of feature annotation.</text>
</comment>
<comment type="caution">
    <text evidence="4">The sequence shown here is derived from an EMBL/GenBank/DDBJ whole genome shotgun (WGS) entry which is preliminary data.</text>
</comment>
<dbReference type="CDD" id="cd00156">
    <property type="entry name" value="REC"/>
    <property type="match status" value="1"/>
</dbReference>
<dbReference type="RefSeq" id="WP_004958661.1">
    <property type="nucleotide sequence ID" value="NZ_RBWW01000001.1"/>
</dbReference>
<evidence type="ECO:0000313" key="5">
    <source>
        <dbReference type="Proteomes" id="UP000268233"/>
    </source>
</evidence>
<dbReference type="PANTHER" id="PTHR44591:SF3">
    <property type="entry name" value="RESPONSE REGULATORY DOMAIN-CONTAINING PROTEIN"/>
    <property type="match status" value="1"/>
</dbReference>
<dbReference type="SUPFAM" id="SSF52172">
    <property type="entry name" value="CheY-like"/>
    <property type="match status" value="1"/>
</dbReference>
<dbReference type="EMBL" id="RBWW01000001">
    <property type="protein sequence ID" value="RKS81659.1"/>
    <property type="molecule type" value="Genomic_DNA"/>
</dbReference>
<keyword evidence="1" id="KW-0597">Phosphoprotein</keyword>
<dbReference type="InterPro" id="IPR050595">
    <property type="entry name" value="Bact_response_regulator"/>
</dbReference>
<dbReference type="GO" id="GO:0000160">
    <property type="term" value="P:phosphorelay signal transduction system"/>
    <property type="evidence" value="ECO:0007669"/>
    <property type="project" value="InterPro"/>
</dbReference>
<accession>A0A495R354</accession>
<dbReference type="PROSITE" id="PS50110">
    <property type="entry name" value="RESPONSE_REGULATORY"/>
    <property type="match status" value="1"/>
</dbReference>
<feature type="domain" description="Response regulatory" evidence="3">
    <location>
        <begin position="5"/>
        <end position="116"/>
    </location>
</feature>
<dbReference type="Pfam" id="PF00072">
    <property type="entry name" value="Response_reg"/>
    <property type="match status" value="1"/>
</dbReference>
<dbReference type="SMART" id="SM00448">
    <property type="entry name" value="REC"/>
    <property type="match status" value="1"/>
</dbReference>
<gene>
    <name evidence="4" type="ORF">BDK61_0953</name>
</gene>
<dbReference type="AlphaFoldDB" id="A0A495R354"/>
<evidence type="ECO:0000313" key="4">
    <source>
        <dbReference type="EMBL" id="RKS81659.1"/>
    </source>
</evidence>
<dbReference type="InterPro" id="IPR001789">
    <property type="entry name" value="Sig_transdc_resp-reg_receiver"/>
</dbReference>
<reference evidence="4 5" key="1">
    <citation type="submission" date="2018-10" db="EMBL/GenBank/DDBJ databases">
        <title>Genomic Encyclopedia of Archaeal and Bacterial Type Strains, Phase II (KMG-II): from individual species to whole genera.</title>
        <authorList>
            <person name="Goeker M."/>
        </authorList>
    </citation>
    <scope>NUCLEOTIDE SEQUENCE [LARGE SCALE GENOMIC DNA]</scope>
    <source>
        <strain evidence="4 5">DSM 11927</strain>
    </source>
</reference>
<dbReference type="InterPro" id="IPR011006">
    <property type="entry name" value="CheY-like_superfamily"/>
</dbReference>
<dbReference type="Gene3D" id="3.40.50.2300">
    <property type="match status" value="1"/>
</dbReference>
<keyword evidence="5" id="KW-1185">Reference proteome</keyword>
<dbReference type="PANTHER" id="PTHR44591">
    <property type="entry name" value="STRESS RESPONSE REGULATOR PROTEIN 1"/>
    <property type="match status" value="1"/>
</dbReference>